<proteinExistence type="predicted"/>
<organism evidence="2 3">
    <name type="scientific">Cylicocyclus nassatus</name>
    <name type="common">Nematode worm</name>
    <dbReference type="NCBI Taxonomy" id="53992"/>
    <lineage>
        <taxon>Eukaryota</taxon>
        <taxon>Metazoa</taxon>
        <taxon>Ecdysozoa</taxon>
        <taxon>Nematoda</taxon>
        <taxon>Chromadorea</taxon>
        <taxon>Rhabditida</taxon>
        <taxon>Rhabditina</taxon>
        <taxon>Rhabditomorpha</taxon>
        <taxon>Strongyloidea</taxon>
        <taxon>Strongylidae</taxon>
        <taxon>Cylicocyclus</taxon>
    </lineage>
</organism>
<gene>
    <name evidence="2" type="ORF">CYNAS_LOCUS6870</name>
</gene>
<dbReference type="EMBL" id="CATQJL010000112">
    <property type="protein sequence ID" value="CAJ0594887.1"/>
    <property type="molecule type" value="Genomic_DNA"/>
</dbReference>
<dbReference type="Proteomes" id="UP001176961">
    <property type="component" value="Unassembled WGS sequence"/>
</dbReference>
<evidence type="ECO:0000313" key="3">
    <source>
        <dbReference type="Proteomes" id="UP001176961"/>
    </source>
</evidence>
<evidence type="ECO:0000256" key="1">
    <source>
        <dbReference type="SAM" id="MobiDB-lite"/>
    </source>
</evidence>
<accession>A0AA36GMM7</accession>
<evidence type="ECO:0000313" key="2">
    <source>
        <dbReference type="EMBL" id="CAJ0594887.1"/>
    </source>
</evidence>
<reference evidence="2" key="1">
    <citation type="submission" date="2023-07" db="EMBL/GenBank/DDBJ databases">
        <authorList>
            <consortium name="CYATHOMIX"/>
        </authorList>
    </citation>
    <scope>NUCLEOTIDE SEQUENCE</scope>
    <source>
        <strain evidence="2">N/A</strain>
    </source>
</reference>
<sequence length="81" mass="8937">MSSANKASVNDLPVNNLKKTISELFQSDSYSQKQPGRISNAMAVFMGIKSSVPSQVDSAQPNRADRVDQSDEDALPHMRLW</sequence>
<feature type="region of interest" description="Disordered" evidence="1">
    <location>
        <begin position="52"/>
        <end position="81"/>
    </location>
</feature>
<feature type="compositionally biased region" description="Polar residues" evidence="1">
    <location>
        <begin position="52"/>
        <end position="61"/>
    </location>
</feature>
<keyword evidence="3" id="KW-1185">Reference proteome</keyword>
<comment type="caution">
    <text evidence="2">The sequence shown here is derived from an EMBL/GenBank/DDBJ whole genome shotgun (WGS) entry which is preliminary data.</text>
</comment>
<name>A0AA36GMM7_CYLNA</name>
<feature type="non-terminal residue" evidence="2">
    <location>
        <position position="81"/>
    </location>
</feature>
<dbReference type="AlphaFoldDB" id="A0AA36GMM7"/>
<protein>
    <submittedName>
        <fullName evidence="2">Uncharacterized protein</fullName>
    </submittedName>
</protein>